<dbReference type="Pfam" id="PF05135">
    <property type="entry name" value="Phage_connect_1"/>
    <property type="match status" value="1"/>
</dbReference>
<dbReference type="InterPro" id="IPR006450">
    <property type="entry name" value="Phage_HK97_gp6-like"/>
</dbReference>
<dbReference type="Gene3D" id="1.10.3230.30">
    <property type="entry name" value="Phage gp6-like head-tail connector protein"/>
    <property type="match status" value="1"/>
</dbReference>
<evidence type="ECO:0000313" key="1">
    <source>
        <dbReference type="EMBL" id="CAB4143984.1"/>
    </source>
</evidence>
<protein>
    <submittedName>
        <fullName evidence="1">Uncharacterized protein</fullName>
    </submittedName>
</protein>
<proteinExistence type="predicted"/>
<organism evidence="1">
    <name type="scientific">uncultured Caudovirales phage</name>
    <dbReference type="NCBI Taxonomy" id="2100421"/>
    <lineage>
        <taxon>Viruses</taxon>
        <taxon>Duplodnaviria</taxon>
        <taxon>Heunggongvirae</taxon>
        <taxon>Uroviricota</taxon>
        <taxon>Caudoviricetes</taxon>
        <taxon>Peduoviridae</taxon>
        <taxon>Maltschvirus</taxon>
        <taxon>Maltschvirus maltsch</taxon>
    </lineage>
</organism>
<sequence length="178" mass="20417">MYNFIIDHFLEYDGAITEPVTVEEAKLYCRITDNVEDNLIEDLIIQSREAIEKVTNLSLVPKIATVWFTNMAGMFQFQYGPMQEFTELLNEEGDEIDPANYRLVGGQYPSLARPLWAQLKATYTCGFPEGEVPTELKIAILDQVSYGYENRGLEVDGMGICEKTWRVCQRWTRTSPII</sequence>
<reference evidence="1" key="1">
    <citation type="submission" date="2020-04" db="EMBL/GenBank/DDBJ databases">
        <authorList>
            <person name="Chiriac C."/>
            <person name="Salcher M."/>
            <person name="Ghai R."/>
            <person name="Kavagutti S V."/>
        </authorList>
    </citation>
    <scope>NUCLEOTIDE SEQUENCE</scope>
</reference>
<dbReference type="NCBIfam" id="TIGR01560">
    <property type="entry name" value="put_DNA_pack"/>
    <property type="match status" value="1"/>
</dbReference>
<dbReference type="NCBIfam" id="TIGR02215">
    <property type="entry name" value="phage_chp_gp8"/>
    <property type="match status" value="1"/>
</dbReference>
<gene>
    <name evidence="1" type="ORF">UFOVP463_11</name>
</gene>
<dbReference type="EMBL" id="LR796433">
    <property type="protein sequence ID" value="CAB4143984.1"/>
    <property type="molecule type" value="Genomic_DNA"/>
</dbReference>
<name>A0A6J5MBJ1_9CAUD</name>
<accession>A0A6J5MBJ1</accession>
<dbReference type="InterPro" id="IPR021146">
    <property type="entry name" value="Phage_gp6-like_head-tail"/>
</dbReference>
<dbReference type="InterPro" id="IPR011738">
    <property type="entry name" value="Phage_CHP"/>
</dbReference>
<dbReference type="CDD" id="cd08054">
    <property type="entry name" value="gp6"/>
    <property type="match status" value="1"/>
</dbReference>